<dbReference type="KEGG" id="bgt:106074606"/>
<dbReference type="Gene3D" id="1.20.144.10">
    <property type="entry name" value="Phosphatidic acid phosphatase type 2/haloperoxidase"/>
    <property type="match status" value="1"/>
</dbReference>
<feature type="region of interest" description="Disordered" evidence="1">
    <location>
        <begin position="28"/>
        <end position="54"/>
    </location>
</feature>
<feature type="domain" description="Phosphatidic acid phosphatase type 2/haloperoxidase" evidence="3">
    <location>
        <begin position="207"/>
        <end position="321"/>
    </location>
</feature>
<dbReference type="GO" id="GO:0005789">
    <property type="term" value="C:endoplasmic reticulum membrane"/>
    <property type="evidence" value="ECO:0007669"/>
    <property type="project" value="TreeGrafter"/>
</dbReference>
<dbReference type="OrthoDB" id="301434at2759"/>
<name>A0A9U8EKD3_BIOGL</name>
<keyword evidence="2" id="KW-1133">Transmembrane helix</keyword>
<dbReference type="OMA" id="MALIWPW"/>
<dbReference type="SUPFAM" id="SSF48317">
    <property type="entry name" value="Acid phosphatase/Vanadium-dependent haloperoxidase"/>
    <property type="match status" value="1"/>
</dbReference>
<feature type="transmembrane region" description="Helical" evidence="2">
    <location>
        <begin position="365"/>
        <end position="387"/>
    </location>
</feature>
<dbReference type="Pfam" id="PF01569">
    <property type="entry name" value="PAP2"/>
    <property type="match status" value="1"/>
</dbReference>
<feature type="transmembrane region" description="Helical" evidence="2">
    <location>
        <begin position="277"/>
        <end position="298"/>
    </location>
</feature>
<organism evidence="4 5">
    <name type="scientific">Biomphalaria glabrata</name>
    <name type="common">Bloodfluke planorb</name>
    <name type="synonym">Freshwater snail</name>
    <dbReference type="NCBI Taxonomy" id="6526"/>
    <lineage>
        <taxon>Eukaryota</taxon>
        <taxon>Metazoa</taxon>
        <taxon>Spiralia</taxon>
        <taxon>Lophotrochozoa</taxon>
        <taxon>Mollusca</taxon>
        <taxon>Gastropoda</taxon>
        <taxon>Heterobranchia</taxon>
        <taxon>Euthyneura</taxon>
        <taxon>Panpulmonata</taxon>
        <taxon>Hygrophila</taxon>
        <taxon>Lymnaeoidea</taxon>
        <taxon>Planorbidae</taxon>
        <taxon>Biomphalaria</taxon>
    </lineage>
</organism>
<sequence>MDLLYSLADPVYVAKFQRLCGIETEKPETCDQHTQTRKAPYESSSEESSVEHEECNSRYKQEQVFVDNTDTYGISDKGLFSNNQTQPLEKDDWPRQRILYNNNEMKENDKNLILSKKLKLKSKNGYALIEPTRRVCGKGSIFESSNPDILPSDFCEASLKTKSIPVVHIKYKSLFYLAKFGAFLGNEGFYLTFFPFCLWNLDGLVTRQTAYLWCIVMYLGQATKDYLCWPRPPCPPVVRLETDYLQEYSMPSTHAMAATAIPLYLAYITVQRYQVPVYIAAFIAFLWFSITCLSRIYLGVHTFLDLLAGCLYAILIFFSFTKYVEDFDVYHQTHLFASLIVLFTGLALCTVCYPSNFKSSSKGDAVQIVASLTGVAIGMWLCFQLGYSQQTGAEGPYSITSPTLTWVGMASLRFITGVCIIFGVHSITRIVTIQLFSSFFGLEKPDKTHPSVMTGYKFTTYCMVGICISFFVPVIHMYFGIHRPAVFLEMS</sequence>
<evidence type="ECO:0000313" key="5">
    <source>
        <dbReference type="RefSeq" id="XP_013090866.2"/>
    </source>
</evidence>
<feature type="transmembrane region" description="Helical" evidence="2">
    <location>
        <begin position="303"/>
        <end position="321"/>
    </location>
</feature>
<reference evidence="5" key="1">
    <citation type="submission" date="2025-08" db="UniProtKB">
        <authorList>
            <consortium name="RefSeq"/>
        </authorList>
    </citation>
    <scope>IDENTIFICATION</scope>
</reference>
<evidence type="ECO:0000313" key="4">
    <source>
        <dbReference type="Proteomes" id="UP001165740"/>
    </source>
</evidence>
<feature type="transmembrane region" description="Helical" evidence="2">
    <location>
        <begin position="333"/>
        <end position="353"/>
    </location>
</feature>
<keyword evidence="2" id="KW-0812">Transmembrane</keyword>
<gene>
    <name evidence="5" type="primary">LOC106074606</name>
</gene>
<dbReference type="GO" id="GO:0042392">
    <property type="term" value="F:sphingosine-1-phosphate phosphatase activity"/>
    <property type="evidence" value="ECO:0007669"/>
    <property type="project" value="TreeGrafter"/>
</dbReference>
<dbReference type="GeneID" id="106074606"/>
<evidence type="ECO:0000256" key="1">
    <source>
        <dbReference type="SAM" id="MobiDB-lite"/>
    </source>
</evidence>
<dbReference type="PANTHER" id="PTHR14969">
    <property type="entry name" value="SPHINGOSINE-1-PHOSPHATE PHOSPHOHYDROLASE"/>
    <property type="match status" value="1"/>
</dbReference>
<dbReference type="PANTHER" id="PTHR14969:SF45">
    <property type="entry name" value="SPHINGOSINE-1-PHOSPHATE PHOSPHATASE 1"/>
    <property type="match status" value="1"/>
</dbReference>
<evidence type="ECO:0000259" key="3">
    <source>
        <dbReference type="SMART" id="SM00014"/>
    </source>
</evidence>
<dbReference type="Proteomes" id="UP001165740">
    <property type="component" value="Chromosome 1"/>
</dbReference>
<keyword evidence="2" id="KW-0472">Membrane</keyword>
<dbReference type="AlphaFoldDB" id="A0A9U8EKD3"/>
<feature type="transmembrane region" description="Helical" evidence="2">
    <location>
        <begin position="458"/>
        <end position="481"/>
    </location>
</feature>
<proteinExistence type="predicted"/>
<dbReference type="GO" id="GO:0006670">
    <property type="term" value="P:sphingosine metabolic process"/>
    <property type="evidence" value="ECO:0007669"/>
    <property type="project" value="TreeGrafter"/>
</dbReference>
<dbReference type="SMART" id="SM00014">
    <property type="entry name" value="acidPPc"/>
    <property type="match status" value="1"/>
</dbReference>
<evidence type="ECO:0000256" key="2">
    <source>
        <dbReference type="SAM" id="Phobius"/>
    </source>
</evidence>
<dbReference type="RefSeq" id="XP_013090866.2">
    <property type="nucleotide sequence ID" value="XM_013235412.2"/>
</dbReference>
<protein>
    <submittedName>
        <fullName evidence="5">Sphingosine-1-phosphate phosphatase 1-like</fullName>
    </submittedName>
</protein>
<dbReference type="InterPro" id="IPR036938">
    <property type="entry name" value="PAP2/HPO_sf"/>
</dbReference>
<dbReference type="InterPro" id="IPR000326">
    <property type="entry name" value="PAP2/HPO"/>
</dbReference>
<keyword evidence="4" id="KW-1185">Reference proteome</keyword>
<accession>A0A9U8EKD3</accession>